<dbReference type="AlphaFoldDB" id="A0A0A2N1R5"/>
<dbReference type="InterPro" id="IPR027417">
    <property type="entry name" value="P-loop_NTPase"/>
</dbReference>
<keyword evidence="4" id="KW-0547">Nucleotide-binding</keyword>
<dbReference type="InterPro" id="IPR017871">
    <property type="entry name" value="ABC_transporter-like_CS"/>
</dbReference>
<dbReference type="GO" id="GO:0009276">
    <property type="term" value="C:Gram-negative-bacterium-type cell wall"/>
    <property type="evidence" value="ECO:0007669"/>
    <property type="project" value="InterPro"/>
</dbReference>
<dbReference type="Gene3D" id="3.30.70.260">
    <property type="match status" value="1"/>
</dbReference>
<dbReference type="SUPFAM" id="SSF52540">
    <property type="entry name" value="P-loop containing nucleoside triphosphate hydrolases"/>
    <property type="match status" value="1"/>
</dbReference>
<keyword evidence="6" id="KW-1278">Translocase</keyword>
<evidence type="ECO:0000313" key="11">
    <source>
        <dbReference type="Proteomes" id="UP000030111"/>
    </source>
</evidence>
<dbReference type="InterPro" id="IPR050086">
    <property type="entry name" value="MetN_ABC_transporter-like"/>
</dbReference>
<gene>
    <name evidence="10" type="ORF">Q766_05655</name>
</gene>
<dbReference type="PROSITE" id="PS00211">
    <property type="entry name" value="ABC_TRANSPORTER_1"/>
    <property type="match status" value="1"/>
</dbReference>
<comment type="caution">
    <text evidence="10">The sequence shown here is derived from an EMBL/GenBank/DDBJ whole genome shotgun (WGS) entry which is preliminary data.</text>
</comment>
<dbReference type="GO" id="GO:0016887">
    <property type="term" value="F:ATP hydrolysis activity"/>
    <property type="evidence" value="ECO:0007669"/>
    <property type="project" value="InterPro"/>
</dbReference>
<evidence type="ECO:0000256" key="3">
    <source>
        <dbReference type="ARBA" id="ARBA00022519"/>
    </source>
</evidence>
<evidence type="ECO:0000256" key="6">
    <source>
        <dbReference type="ARBA" id="ARBA00022967"/>
    </source>
</evidence>
<dbReference type="SMART" id="SM00382">
    <property type="entry name" value="AAA"/>
    <property type="match status" value="1"/>
</dbReference>
<keyword evidence="7" id="KW-0029">Amino-acid transport</keyword>
<dbReference type="InterPro" id="IPR018449">
    <property type="entry name" value="NIL_domain"/>
</dbReference>
<keyword evidence="11" id="KW-1185">Reference proteome</keyword>
<dbReference type="EMBL" id="JRLY01000002">
    <property type="protein sequence ID" value="KGO94400.1"/>
    <property type="molecule type" value="Genomic_DNA"/>
</dbReference>
<reference evidence="10 11" key="1">
    <citation type="submission" date="2013-09" db="EMBL/GenBank/DDBJ databases">
        <authorList>
            <person name="Zeng Z."/>
            <person name="Chen C."/>
        </authorList>
    </citation>
    <scope>NUCLEOTIDE SEQUENCE [LARGE SCALE GENOMIC DNA]</scope>
    <source>
        <strain evidence="10 11">WB 4.1-42</strain>
    </source>
</reference>
<dbReference type="PANTHER" id="PTHR43166">
    <property type="entry name" value="AMINO ACID IMPORT ATP-BINDING PROTEIN"/>
    <property type="match status" value="1"/>
</dbReference>
<dbReference type="InterPro" id="IPR045865">
    <property type="entry name" value="ACT-like_dom_sf"/>
</dbReference>
<dbReference type="FunFam" id="3.40.50.300:FF:000233">
    <property type="entry name" value="Methionine import ATP-binding protein MetN"/>
    <property type="match status" value="1"/>
</dbReference>
<proteinExistence type="predicted"/>
<evidence type="ECO:0000313" key="10">
    <source>
        <dbReference type="EMBL" id="KGO94400.1"/>
    </source>
</evidence>
<evidence type="ECO:0000256" key="4">
    <source>
        <dbReference type="ARBA" id="ARBA00022741"/>
    </source>
</evidence>
<dbReference type="SMART" id="SM00930">
    <property type="entry name" value="NIL"/>
    <property type="match status" value="1"/>
</dbReference>
<dbReference type="OrthoDB" id="9802264at2"/>
<dbReference type="InterPro" id="IPR003593">
    <property type="entry name" value="AAA+_ATPase"/>
</dbReference>
<dbReference type="PROSITE" id="PS50893">
    <property type="entry name" value="ABC_TRANSPORTER_2"/>
    <property type="match status" value="1"/>
</dbReference>
<keyword evidence="3" id="KW-0997">Cell inner membrane</keyword>
<dbReference type="InterPro" id="IPR003439">
    <property type="entry name" value="ABC_transporter-like_ATP-bd"/>
</dbReference>
<dbReference type="eggNOG" id="COG1135">
    <property type="taxonomic scope" value="Bacteria"/>
</dbReference>
<evidence type="ECO:0000256" key="5">
    <source>
        <dbReference type="ARBA" id="ARBA00022840"/>
    </source>
</evidence>
<dbReference type="RefSeq" id="WP_026990318.1">
    <property type="nucleotide sequence ID" value="NZ_AUGP01000017.1"/>
</dbReference>
<dbReference type="GO" id="GO:0005524">
    <property type="term" value="F:ATP binding"/>
    <property type="evidence" value="ECO:0007669"/>
    <property type="project" value="UniProtKB-KW"/>
</dbReference>
<dbReference type="STRING" id="1121898.GCA_000422725_01437"/>
<dbReference type="Pfam" id="PF09383">
    <property type="entry name" value="NIL"/>
    <property type="match status" value="1"/>
</dbReference>
<dbReference type="Gene3D" id="3.40.50.300">
    <property type="entry name" value="P-loop containing nucleotide triphosphate hydrolases"/>
    <property type="match status" value="1"/>
</dbReference>
<dbReference type="GO" id="GO:0033232">
    <property type="term" value="F:ABC-type D-methionine transporter activity"/>
    <property type="evidence" value="ECO:0007669"/>
    <property type="project" value="InterPro"/>
</dbReference>
<dbReference type="SUPFAM" id="SSF55021">
    <property type="entry name" value="ACT-like"/>
    <property type="match status" value="1"/>
</dbReference>
<sequence>MIELQNVTKKFYQKDREVTALNGVSLKVPPGKIFGVIGTSGAGKSTLIRCVNLLEKPTSGQVIVDGKNLISLSNAQLAQERRQIGMIFQHFNLLSSRTVFQNVAFPLELAGTPKGAIKERVQELLQLVGLAEKANDYPASLSGGQKQRVAIARTLANNPKVLLCDEATSALDPATTRSILNLLKDINRRLNITILLITHQMEVVKSICDEVAVISNGELIEQGTVGEIFANPKQALTREFIASSLHIEIPAAYAERLSATDAEGLHPLLKLELTGQSVNEPVLSEASRLFGINFKIISAQMDHAGNVNFGILLIELSGNRDNYTAAINYFIGKHIKTQILGYV</sequence>
<dbReference type="InterPro" id="IPR012692">
    <property type="entry name" value="ABC_MetN_proteobac"/>
</dbReference>
<dbReference type="NCBIfam" id="TIGR02314">
    <property type="entry name" value="ABC_MetN"/>
    <property type="match status" value="1"/>
</dbReference>
<dbReference type="CDD" id="cd03258">
    <property type="entry name" value="ABC_MetN_methionine_transporter"/>
    <property type="match status" value="1"/>
</dbReference>
<keyword evidence="2" id="KW-1003">Cell membrane</keyword>
<protein>
    <submittedName>
        <fullName evidence="10">Methionine ABC transporter ATP-binding protein</fullName>
    </submittedName>
</protein>
<keyword evidence="5 10" id="KW-0067">ATP-binding</keyword>
<keyword evidence="1" id="KW-0813">Transport</keyword>
<evidence type="ECO:0000256" key="8">
    <source>
        <dbReference type="ARBA" id="ARBA00023136"/>
    </source>
</evidence>
<evidence type="ECO:0000256" key="1">
    <source>
        <dbReference type="ARBA" id="ARBA00022448"/>
    </source>
</evidence>
<name>A0A0A2N1R5_9FLAO</name>
<evidence type="ECO:0000259" key="9">
    <source>
        <dbReference type="PROSITE" id="PS50893"/>
    </source>
</evidence>
<accession>A0A0A2N1R5</accession>
<dbReference type="Pfam" id="PF00005">
    <property type="entry name" value="ABC_tran"/>
    <property type="match status" value="1"/>
</dbReference>
<feature type="domain" description="ABC transporter" evidence="9">
    <location>
        <begin position="2"/>
        <end position="241"/>
    </location>
</feature>
<dbReference type="Proteomes" id="UP000030111">
    <property type="component" value="Unassembled WGS sequence"/>
</dbReference>
<keyword evidence="8" id="KW-0472">Membrane</keyword>
<evidence type="ECO:0000256" key="7">
    <source>
        <dbReference type="ARBA" id="ARBA00022970"/>
    </source>
</evidence>
<evidence type="ECO:0000256" key="2">
    <source>
        <dbReference type="ARBA" id="ARBA00022475"/>
    </source>
</evidence>
<dbReference type="InterPro" id="IPR041701">
    <property type="entry name" value="MetN_ABC"/>
</dbReference>
<dbReference type="PANTHER" id="PTHR43166:SF30">
    <property type="entry name" value="METHIONINE IMPORT ATP-BINDING PROTEIN METN"/>
    <property type="match status" value="1"/>
</dbReference>
<organism evidence="10 11">
    <name type="scientific">Flavobacterium subsaxonicum WB 4.1-42 = DSM 21790</name>
    <dbReference type="NCBI Taxonomy" id="1121898"/>
    <lineage>
        <taxon>Bacteria</taxon>
        <taxon>Pseudomonadati</taxon>
        <taxon>Bacteroidota</taxon>
        <taxon>Flavobacteriia</taxon>
        <taxon>Flavobacteriales</taxon>
        <taxon>Flavobacteriaceae</taxon>
        <taxon>Flavobacterium</taxon>
    </lineage>
</organism>